<dbReference type="Gene3D" id="3.30.200.20">
    <property type="entry name" value="Phosphorylase Kinase, domain 1"/>
    <property type="match status" value="1"/>
</dbReference>
<dbReference type="GO" id="GO:0005524">
    <property type="term" value="F:ATP binding"/>
    <property type="evidence" value="ECO:0007669"/>
    <property type="project" value="UniProtKB-KW"/>
</dbReference>
<dbReference type="FunFam" id="1.10.510.10:FF:001023">
    <property type="entry name" value="Os07g0541700 protein"/>
    <property type="match status" value="1"/>
</dbReference>
<accession>A0ABC8KAP3</accession>
<dbReference type="EMBL" id="CAKOAT010196488">
    <property type="protein sequence ID" value="CAH8354628.1"/>
    <property type="molecule type" value="Genomic_DNA"/>
</dbReference>
<proteinExistence type="predicted"/>
<evidence type="ECO:0000313" key="11">
    <source>
        <dbReference type="EMBL" id="CAH8354628.1"/>
    </source>
</evidence>
<evidence type="ECO:0000256" key="7">
    <source>
        <dbReference type="ARBA" id="ARBA00047899"/>
    </source>
</evidence>
<evidence type="ECO:0000256" key="4">
    <source>
        <dbReference type="ARBA" id="ARBA00022741"/>
    </source>
</evidence>
<evidence type="ECO:0000256" key="6">
    <source>
        <dbReference type="ARBA" id="ARBA00022840"/>
    </source>
</evidence>
<reference evidence="11 12" key="1">
    <citation type="submission" date="2022-03" db="EMBL/GenBank/DDBJ databases">
        <authorList>
            <person name="Macdonald S."/>
            <person name="Ahmed S."/>
            <person name="Newling K."/>
        </authorList>
    </citation>
    <scope>NUCLEOTIDE SEQUENCE [LARGE SCALE GENOMIC DNA]</scope>
</reference>
<evidence type="ECO:0000256" key="9">
    <source>
        <dbReference type="SAM" id="MobiDB-lite"/>
    </source>
</evidence>
<keyword evidence="12" id="KW-1185">Reference proteome</keyword>
<keyword evidence="5" id="KW-0418">Kinase</keyword>
<evidence type="ECO:0000256" key="3">
    <source>
        <dbReference type="ARBA" id="ARBA00022679"/>
    </source>
</evidence>
<dbReference type="PANTHER" id="PTHR47989">
    <property type="entry name" value="OS01G0750732 PROTEIN"/>
    <property type="match status" value="1"/>
</dbReference>
<dbReference type="PANTHER" id="PTHR47989:SF40">
    <property type="entry name" value="RECEPTOR-LIKE SERINE_THREONINE-PROTEIN KINASE ALE2"/>
    <property type="match status" value="1"/>
</dbReference>
<comment type="caution">
    <text evidence="11">The sequence shown here is derived from an EMBL/GenBank/DDBJ whole genome shotgun (WGS) entry which is preliminary data.</text>
</comment>
<dbReference type="AlphaFoldDB" id="A0ABC8KAP3"/>
<protein>
    <recommendedName>
        <fullName evidence="1">non-specific serine/threonine protein kinase</fullName>
        <ecNumber evidence="1">2.7.11.1</ecNumber>
    </recommendedName>
</protein>
<evidence type="ECO:0000259" key="10">
    <source>
        <dbReference type="PROSITE" id="PS50011"/>
    </source>
</evidence>
<name>A0ABC8KAP3_ERUVS</name>
<dbReference type="Pfam" id="PF07714">
    <property type="entry name" value="PK_Tyr_Ser-Thr"/>
    <property type="match status" value="1"/>
</dbReference>
<evidence type="ECO:0000313" key="12">
    <source>
        <dbReference type="Proteomes" id="UP001642260"/>
    </source>
</evidence>
<keyword evidence="6" id="KW-0067">ATP-binding</keyword>
<comment type="catalytic activity">
    <reaction evidence="8">
        <text>L-seryl-[protein] + ATP = O-phospho-L-seryl-[protein] + ADP + H(+)</text>
        <dbReference type="Rhea" id="RHEA:17989"/>
        <dbReference type="Rhea" id="RHEA-COMP:9863"/>
        <dbReference type="Rhea" id="RHEA-COMP:11604"/>
        <dbReference type="ChEBI" id="CHEBI:15378"/>
        <dbReference type="ChEBI" id="CHEBI:29999"/>
        <dbReference type="ChEBI" id="CHEBI:30616"/>
        <dbReference type="ChEBI" id="CHEBI:83421"/>
        <dbReference type="ChEBI" id="CHEBI:456216"/>
        <dbReference type="EC" id="2.7.11.1"/>
    </reaction>
</comment>
<feature type="region of interest" description="Disordered" evidence="9">
    <location>
        <begin position="304"/>
        <end position="325"/>
    </location>
</feature>
<organism evidence="11 12">
    <name type="scientific">Eruca vesicaria subsp. sativa</name>
    <name type="common">Garden rocket</name>
    <name type="synonym">Eruca sativa</name>
    <dbReference type="NCBI Taxonomy" id="29727"/>
    <lineage>
        <taxon>Eukaryota</taxon>
        <taxon>Viridiplantae</taxon>
        <taxon>Streptophyta</taxon>
        <taxon>Embryophyta</taxon>
        <taxon>Tracheophyta</taxon>
        <taxon>Spermatophyta</taxon>
        <taxon>Magnoliopsida</taxon>
        <taxon>eudicotyledons</taxon>
        <taxon>Gunneridae</taxon>
        <taxon>Pentapetalae</taxon>
        <taxon>rosids</taxon>
        <taxon>malvids</taxon>
        <taxon>Brassicales</taxon>
        <taxon>Brassicaceae</taxon>
        <taxon>Brassiceae</taxon>
        <taxon>Eruca</taxon>
    </lineage>
</organism>
<dbReference type="InterPro" id="IPR000719">
    <property type="entry name" value="Prot_kinase_dom"/>
</dbReference>
<dbReference type="GO" id="GO:0004674">
    <property type="term" value="F:protein serine/threonine kinase activity"/>
    <property type="evidence" value="ECO:0007669"/>
    <property type="project" value="UniProtKB-KW"/>
</dbReference>
<evidence type="ECO:0000256" key="8">
    <source>
        <dbReference type="ARBA" id="ARBA00048679"/>
    </source>
</evidence>
<keyword evidence="2" id="KW-0723">Serine/threonine-protein kinase</keyword>
<feature type="region of interest" description="Disordered" evidence="9">
    <location>
        <begin position="264"/>
        <end position="289"/>
    </location>
</feature>
<evidence type="ECO:0000256" key="1">
    <source>
        <dbReference type="ARBA" id="ARBA00012513"/>
    </source>
</evidence>
<evidence type="ECO:0000256" key="5">
    <source>
        <dbReference type="ARBA" id="ARBA00022777"/>
    </source>
</evidence>
<dbReference type="PROSITE" id="PS00108">
    <property type="entry name" value="PROTEIN_KINASE_ST"/>
    <property type="match status" value="1"/>
</dbReference>
<dbReference type="PROSITE" id="PS50011">
    <property type="entry name" value="PROTEIN_KINASE_DOM"/>
    <property type="match status" value="1"/>
</dbReference>
<keyword evidence="4" id="KW-0547">Nucleotide-binding</keyword>
<comment type="catalytic activity">
    <reaction evidence="7">
        <text>L-threonyl-[protein] + ATP = O-phospho-L-threonyl-[protein] + ADP + H(+)</text>
        <dbReference type="Rhea" id="RHEA:46608"/>
        <dbReference type="Rhea" id="RHEA-COMP:11060"/>
        <dbReference type="Rhea" id="RHEA-COMP:11605"/>
        <dbReference type="ChEBI" id="CHEBI:15378"/>
        <dbReference type="ChEBI" id="CHEBI:30013"/>
        <dbReference type="ChEBI" id="CHEBI:30616"/>
        <dbReference type="ChEBI" id="CHEBI:61977"/>
        <dbReference type="ChEBI" id="CHEBI:456216"/>
        <dbReference type="EC" id="2.7.11.1"/>
    </reaction>
</comment>
<keyword evidence="3" id="KW-0808">Transferase</keyword>
<feature type="domain" description="Protein kinase" evidence="10">
    <location>
        <begin position="1"/>
        <end position="204"/>
    </location>
</feature>
<dbReference type="Proteomes" id="UP001642260">
    <property type="component" value="Unassembled WGS sequence"/>
</dbReference>
<evidence type="ECO:0000256" key="2">
    <source>
        <dbReference type="ARBA" id="ARBA00022527"/>
    </source>
</evidence>
<dbReference type="SUPFAM" id="SSF56112">
    <property type="entry name" value="Protein kinase-like (PK-like)"/>
    <property type="match status" value="1"/>
</dbReference>
<dbReference type="InterPro" id="IPR001245">
    <property type="entry name" value="Ser-Thr/Tyr_kinase_cat_dom"/>
</dbReference>
<dbReference type="Gene3D" id="1.10.510.10">
    <property type="entry name" value="Transferase(Phosphotransferase) domain 1"/>
    <property type="match status" value="2"/>
</dbReference>
<gene>
    <name evidence="11" type="ORF">ERUC_LOCUS20383</name>
</gene>
<sequence>MLSRLHHRNLVKLIGICIEGRTRCLVYEFVHNGSIESHLHEGTLDWDARLKIALGAARGLAYLHEDSNPRVIHRDFKASNVLLEDDFTPKVSDFGLAREATEGSQHISTRVVGTFGYGVVLLELLTGRKPVDMSQPSGEEYLATWARPLLANREGLEQLVDPRLAGTYDFDDMAKVAAIASMCLHQEVSNRPFMGEVVQALKLIYNDADETCGGDYCSQKDSSVPDSADFKGDPSDSSWWNLTPRLRYGQGSTFITMDYSSGPLEEMENRPHSASSIPRGGLFLPNRSGPLQPVRSRRNFFRLRGSMSDHGGPSSSRHLWSRNDN</sequence>
<dbReference type="InterPro" id="IPR008271">
    <property type="entry name" value="Ser/Thr_kinase_AS"/>
</dbReference>
<dbReference type="EC" id="2.7.11.1" evidence="1"/>
<dbReference type="InterPro" id="IPR011009">
    <property type="entry name" value="Kinase-like_dom_sf"/>
</dbReference>